<evidence type="ECO:0000259" key="1">
    <source>
        <dbReference type="Pfam" id="PF06985"/>
    </source>
</evidence>
<keyword evidence="5" id="KW-1185">Reference proteome</keyword>
<accession>A0A8H3USM1</accession>
<evidence type="ECO:0000313" key="4">
    <source>
        <dbReference type="Proteomes" id="UP000447873"/>
    </source>
</evidence>
<sequence length="409" mass="46214">MTLVKQFADQCALCRMIHTEIRKATPSDSHVLSVFKVDDREGRIAGIWFYYGFERHSVAKLCCYADEGTYASRYLVHRHVSSSGSSTSISRIRKWLSDSFKPVLPTRVLSIRGYPESLHLFVTGGKREKYMALSHCWGGKPQYRTTKANLEENQRSIDSTRLSETIKNAIQIATSIDVPYLWVDSLCIIQEDEEDFIRESCMMASVYQQACCVIAATAAANGSMGLSQRTPSHSLTSLPCDPRKPEHGNMYLGPGDDQALERSLFRGPLNQRGWVLQERIFARRTIHFAGDQIYWECDKEFVGEDGGDMQGAADTETITRSLLCKIIDDFRGFRRNHNFPHQGRFDRNSDLHSLWAGLQYCDKVRFESIDLTAGSQAKLCYAAALLSSAFDSGTTLRKEKPPPASKVYR</sequence>
<dbReference type="InterPro" id="IPR010730">
    <property type="entry name" value="HET"/>
</dbReference>
<name>A0A8H3USM1_VENIN</name>
<dbReference type="PANTHER" id="PTHR33112:SF10">
    <property type="entry name" value="TOL"/>
    <property type="match status" value="1"/>
</dbReference>
<gene>
    <name evidence="3" type="ORF">EG327_002185</name>
    <name evidence="2" type="ORF">EG328_003506</name>
</gene>
<comment type="caution">
    <text evidence="2">The sequence shown here is derived from an EMBL/GenBank/DDBJ whole genome shotgun (WGS) entry which is preliminary data.</text>
</comment>
<evidence type="ECO:0000313" key="3">
    <source>
        <dbReference type="EMBL" id="KAE9989844.1"/>
    </source>
</evidence>
<evidence type="ECO:0000313" key="5">
    <source>
        <dbReference type="Proteomes" id="UP000490939"/>
    </source>
</evidence>
<feature type="domain" description="Heterokaryon incompatibility" evidence="1">
    <location>
        <begin position="130"/>
        <end position="278"/>
    </location>
</feature>
<evidence type="ECO:0000313" key="2">
    <source>
        <dbReference type="EMBL" id="KAE9975030.1"/>
    </source>
</evidence>
<dbReference type="Proteomes" id="UP000490939">
    <property type="component" value="Unassembled WGS sequence"/>
</dbReference>
<reference evidence="2 4" key="1">
    <citation type="submission" date="2018-12" db="EMBL/GenBank/DDBJ databases">
        <title>Venturia inaequalis Genome Resource.</title>
        <authorList>
            <person name="Lichtner F.J."/>
        </authorList>
    </citation>
    <scope>NUCLEOTIDE SEQUENCE [LARGE SCALE GENOMIC DNA]</scope>
    <source>
        <strain evidence="2 4">120213</strain>
        <strain evidence="3 5">DMI_063113</strain>
    </source>
</reference>
<organism evidence="2 4">
    <name type="scientific">Venturia inaequalis</name>
    <name type="common">Apple scab fungus</name>
    <dbReference type="NCBI Taxonomy" id="5025"/>
    <lineage>
        <taxon>Eukaryota</taxon>
        <taxon>Fungi</taxon>
        <taxon>Dikarya</taxon>
        <taxon>Ascomycota</taxon>
        <taxon>Pezizomycotina</taxon>
        <taxon>Dothideomycetes</taxon>
        <taxon>Pleosporomycetidae</taxon>
        <taxon>Venturiales</taxon>
        <taxon>Venturiaceae</taxon>
        <taxon>Venturia</taxon>
    </lineage>
</organism>
<protein>
    <recommendedName>
        <fullName evidence="1">Heterokaryon incompatibility domain-containing protein</fullName>
    </recommendedName>
</protein>
<dbReference type="Pfam" id="PF06985">
    <property type="entry name" value="HET"/>
    <property type="match status" value="1"/>
</dbReference>
<proteinExistence type="predicted"/>
<dbReference type="EMBL" id="WNWR01000166">
    <property type="protein sequence ID" value="KAE9989844.1"/>
    <property type="molecule type" value="Genomic_DNA"/>
</dbReference>
<dbReference type="Proteomes" id="UP000447873">
    <property type="component" value="Unassembled WGS sequence"/>
</dbReference>
<dbReference type="EMBL" id="WNWS01000204">
    <property type="protein sequence ID" value="KAE9975030.1"/>
    <property type="molecule type" value="Genomic_DNA"/>
</dbReference>
<dbReference type="PANTHER" id="PTHR33112">
    <property type="entry name" value="DOMAIN PROTEIN, PUTATIVE-RELATED"/>
    <property type="match status" value="1"/>
</dbReference>
<dbReference type="AlphaFoldDB" id="A0A8H3USM1"/>